<dbReference type="InterPro" id="IPR058752">
    <property type="entry name" value="RDRP_C_head"/>
</dbReference>
<comment type="caution">
    <text evidence="2">The sequence shown here is derived from an EMBL/GenBank/DDBJ whole genome shotgun (WGS) entry which is preliminary data.</text>
</comment>
<feature type="domain" description="RDRP C-terminal head" evidence="1">
    <location>
        <begin position="5"/>
        <end position="85"/>
    </location>
</feature>
<proteinExistence type="predicted"/>
<dbReference type="AlphaFoldDB" id="A0AAD6JJI6"/>
<evidence type="ECO:0000313" key="3">
    <source>
        <dbReference type="Proteomes" id="UP001162972"/>
    </source>
</evidence>
<evidence type="ECO:0000313" key="2">
    <source>
        <dbReference type="EMBL" id="KAJ6406239.1"/>
    </source>
</evidence>
<protein>
    <recommendedName>
        <fullName evidence="1">RDRP C-terminal head domain-containing protein</fullName>
    </recommendedName>
</protein>
<organism evidence="2 3">
    <name type="scientific">Salix udensis</name>
    <dbReference type="NCBI Taxonomy" id="889485"/>
    <lineage>
        <taxon>Eukaryota</taxon>
        <taxon>Viridiplantae</taxon>
        <taxon>Streptophyta</taxon>
        <taxon>Embryophyta</taxon>
        <taxon>Tracheophyta</taxon>
        <taxon>Spermatophyta</taxon>
        <taxon>Magnoliopsida</taxon>
        <taxon>eudicotyledons</taxon>
        <taxon>Gunneridae</taxon>
        <taxon>Pentapetalae</taxon>
        <taxon>rosids</taxon>
        <taxon>fabids</taxon>
        <taxon>Malpighiales</taxon>
        <taxon>Salicaceae</taxon>
        <taxon>Saliceae</taxon>
        <taxon>Salix</taxon>
    </lineage>
</organism>
<dbReference type="EMBL" id="JAPFFJ010000016">
    <property type="protein sequence ID" value="KAJ6406239.1"/>
    <property type="molecule type" value="Genomic_DNA"/>
</dbReference>
<sequence length="167" mass="18927">MDVDFAQLDDDEKSMLYERKASAWYQVAYHPQWVQKSRELQDSDGAGISVTLSFAWIAADYLARIKIWHSRIGNVDPAKPVNSLAKYLADRMTASGLNGTCFNQKPETAQQYKMKEGSISFSFRDIRVCMVVALLYPLRDMEQKRILIKWSVCSVASCPESGLITCT</sequence>
<name>A0AAD6JJI6_9ROSI</name>
<dbReference type="Pfam" id="PF26253">
    <property type="entry name" value="RdRP_head"/>
    <property type="match status" value="1"/>
</dbReference>
<gene>
    <name evidence="2" type="ORF">OIU84_009877</name>
</gene>
<keyword evidence="3" id="KW-1185">Reference proteome</keyword>
<evidence type="ECO:0000259" key="1">
    <source>
        <dbReference type="Pfam" id="PF26253"/>
    </source>
</evidence>
<accession>A0AAD6JJI6</accession>
<reference evidence="2 3" key="1">
    <citation type="journal article" date="2023" name="Int. J. Mol. Sci.">
        <title>De Novo Assembly and Annotation of 11 Diverse Shrub Willow (Salix) Genomes Reveals Novel Gene Organization in Sex-Linked Regions.</title>
        <authorList>
            <person name="Hyden B."/>
            <person name="Feng K."/>
            <person name="Yates T.B."/>
            <person name="Jawdy S."/>
            <person name="Cereghino C."/>
            <person name="Smart L.B."/>
            <person name="Muchero W."/>
        </authorList>
    </citation>
    <scope>NUCLEOTIDE SEQUENCE [LARGE SCALE GENOMIC DNA]</scope>
    <source>
        <tissue evidence="2">Shoot tip</tissue>
    </source>
</reference>
<dbReference type="Proteomes" id="UP001162972">
    <property type="component" value="Chromosome 6"/>
</dbReference>